<evidence type="ECO:0000313" key="2">
    <source>
        <dbReference type="EMBL" id="AEH62806.1"/>
    </source>
</evidence>
<keyword evidence="1" id="KW-1133">Transmembrane helix</keyword>
<dbReference type="GeneID" id="79904366"/>
<keyword evidence="1" id="KW-0472">Membrane</keyword>
<reference evidence="2 3" key="1">
    <citation type="journal article" date="2011" name="J. Bacteriol.">
        <title>Genome sequence of the ethanol-producing Zymomonas mobilis subsp. mobilis lectotype strain ATCC 10988.</title>
        <authorList>
            <person name="Pappas K.M."/>
            <person name="Kouvelis V.N."/>
            <person name="Saunders E."/>
            <person name="Brettin T.S."/>
            <person name="Bruce D."/>
            <person name="Detter C."/>
            <person name="Balakireva M."/>
            <person name="Han C.S."/>
            <person name="Savvakis G."/>
            <person name="Kyrpides N.C."/>
            <person name="Typas M.A."/>
        </authorList>
    </citation>
    <scope>NUCLEOTIDE SEQUENCE [LARGE SCALE GENOMIC DNA]</scope>
    <source>
        <strain evidence="3">ATCC 10988 / DSM 424 / CCUG 17860 / LMG 404 / NCIMB 8938 / NRRL B-806 / ZM1</strain>
    </source>
</reference>
<dbReference type="eggNOG" id="ENOG5033C2I">
    <property type="taxonomic scope" value="Bacteria"/>
</dbReference>
<evidence type="ECO:0008006" key="4">
    <source>
        <dbReference type="Google" id="ProtNLM"/>
    </source>
</evidence>
<keyword evidence="1" id="KW-0812">Transmembrane</keyword>
<feature type="transmembrane region" description="Helical" evidence="1">
    <location>
        <begin position="30"/>
        <end position="47"/>
    </location>
</feature>
<gene>
    <name evidence="2" type="ordered locus">Zmob_0971</name>
</gene>
<dbReference type="Proteomes" id="UP000001494">
    <property type="component" value="Chromosome"/>
</dbReference>
<feature type="transmembrane region" description="Helical" evidence="1">
    <location>
        <begin position="54"/>
        <end position="72"/>
    </location>
</feature>
<evidence type="ECO:0000313" key="3">
    <source>
        <dbReference type="Proteomes" id="UP000001494"/>
    </source>
</evidence>
<protein>
    <recommendedName>
        <fullName evidence="4">Transmembrane protein</fullName>
    </recommendedName>
</protein>
<dbReference type="HOGENOM" id="CLU_199835_0_0_5"/>
<sequence length="73" mass="7864" precursor="true">MANIISVIIGFLSLISVAVAFLPFVGWLNWIIIPLPVIGLAIGCLSREISGRRINILAILLGFFRLIIGGGIF</sequence>
<dbReference type="EMBL" id="CP002850">
    <property type="protein sequence ID" value="AEH62806.1"/>
    <property type="molecule type" value="Genomic_DNA"/>
</dbReference>
<proteinExistence type="predicted"/>
<organism evidence="2 3">
    <name type="scientific">Zymomonas mobilis subsp. mobilis (strain ATCC 10988 / DSM 424 / LMG 404 / NCIMB 8938 / NRRL B-806 / ZM1)</name>
    <dbReference type="NCBI Taxonomy" id="555217"/>
    <lineage>
        <taxon>Bacteria</taxon>
        <taxon>Pseudomonadati</taxon>
        <taxon>Pseudomonadota</taxon>
        <taxon>Alphaproteobacteria</taxon>
        <taxon>Sphingomonadales</taxon>
        <taxon>Zymomonadaceae</taxon>
        <taxon>Zymomonas</taxon>
    </lineage>
</organism>
<dbReference type="KEGG" id="zmm:Zmob_0971"/>
<dbReference type="OrthoDB" id="7391824at2"/>
<dbReference type="RefSeq" id="WP_011240350.1">
    <property type="nucleotide sequence ID" value="NC_017262.1"/>
</dbReference>
<accession>A0A0H3G284</accession>
<name>A0A0H3G284_ZYMMA</name>
<evidence type="ECO:0000256" key="1">
    <source>
        <dbReference type="SAM" id="Phobius"/>
    </source>
</evidence>
<dbReference type="AlphaFoldDB" id="A0A0H3G284"/>